<proteinExistence type="predicted"/>
<evidence type="ECO:0000313" key="3">
    <source>
        <dbReference type="Proteomes" id="UP001066276"/>
    </source>
</evidence>
<accession>A0AAV7WZG1</accession>
<gene>
    <name evidence="2" type="ORF">NDU88_004834</name>
</gene>
<name>A0AAV7WZG1_PLEWA</name>
<dbReference type="EMBL" id="JANPWB010000001">
    <property type="protein sequence ID" value="KAJ1217239.1"/>
    <property type="molecule type" value="Genomic_DNA"/>
</dbReference>
<evidence type="ECO:0000256" key="1">
    <source>
        <dbReference type="SAM" id="MobiDB-lite"/>
    </source>
</evidence>
<keyword evidence="3" id="KW-1185">Reference proteome</keyword>
<sequence length="76" mass="8654">MDRRRPESSPVDSEPLREQQPLREPLRTLLLAVLLVVQVLHLDGQRGEQAAQLMACREAEDVVGREQLQLLSVELQ</sequence>
<dbReference type="AlphaFoldDB" id="A0AAV7WZG1"/>
<dbReference type="Proteomes" id="UP001066276">
    <property type="component" value="Chromosome 1_1"/>
</dbReference>
<protein>
    <submittedName>
        <fullName evidence="2">Uncharacterized protein</fullName>
    </submittedName>
</protein>
<comment type="caution">
    <text evidence="2">The sequence shown here is derived from an EMBL/GenBank/DDBJ whole genome shotgun (WGS) entry which is preliminary data.</text>
</comment>
<organism evidence="2 3">
    <name type="scientific">Pleurodeles waltl</name>
    <name type="common">Iberian ribbed newt</name>
    <dbReference type="NCBI Taxonomy" id="8319"/>
    <lineage>
        <taxon>Eukaryota</taxon>
        <taxon>Metazoa</taxon>
        <taxon>Chordata</taxon>
        <taxon>Craniata</taxon>
        <taxon>Vertebrata</taxon>
        <taxon>Euteleostomi</taxon>
        <taxon>Amphibia</taxon>
        <taxon>Batrachia</taxon>
        <taxon>Caudata</taxon>
        <taxon>Salamandroidea</taxon>
        <taxon>Salamandridae</taxon>
        <taxon>Pleurodelinae</taxon>
        <taxon>Pleurodeles</taxon>
    </lineage>
</organism>
<feature type="region of interest" description="Disordered" evidence="1">
    <location>
        <begin position="1"/>
        <end position="20"/>
    </location>
</feature>
<evidence type="ECO:0000313" key="2">
    <source>
        <dbReference type="EMBL" id="KAJ1217239.1"/>
    </source>
</evidence>
<reference evidence="2" key="1">
    <citation type="journal article" date="2022" name="bioRxiv">
        <title>Sequencing and chromosome-scale assembly of the giantPleurodeles waltlgenome.</title>
        <authorList>
            <person name="Brown T."/>
            <person name="Elewa A."/>
            <person name="Iarovenko S."/>
            <person name="Subramanian E."/>
            <person name="Araus A.J."/>
            <person name="Petzold A."/>
            <person name="Susuki M."/>
            <person name="Suzuki K.-i.T."/>
            <person name="Hayashi T."/>
            <person name="Toyoda A."/>
            <person name="Oliveira C."/>
            <person name="Osipova E."/>
            <person name="Leigh N.D."/>
            <person name="Simon A."/>
            <person name="Yun M.H."/>
        </authorList>
    </citation>
    <scope>NUCLEOTIDE SEQUENCE</scope>
    <source>
        <strain evidence="2">20211129_DDA</strain>
        <tissue evidence="2">Liver</tissue>
    </source>
</reference>